<evidence type="ECO:0000313" key="3">
    <source>
        <dbReference type="EMBL" id="EXJ66908.1"/>
    </source>
</evidence>
<dbReference type="Pfam" id="PF24883">
    <property type="entry name" value="NPHP3_N"/>
    <property type="match status" value="1"/>
</dbReference>
<reference evidence="3 4" key="1">
    <citation type="submission" date="2013-03" db="EMBL/GenBank/DDBJ databases">
        <title>The Genome Sequence of Cladophialophora psammophila CBS 110553.</title>
        <authorList>
            <consortium name="The Broad Institute Genomics Platform"/>
            <person name="Cuomo C."/>
            <person name="de Hoog S."/>
            <person name="Gorbushina A."/>
            <person name="Walker B."/>
            <person name="Young S.K."/>
            <person name="Zeng Q."/>
            <person name="Gargeya S."/>
            <person name="Fitzgerald M."/>
            <person name="Haas B."/>
            <person name="Abouelleil A."/>
            <person name="Allen A.W."/>
            <person name="Alvarado L."/>
            <person name="Arachchi H.M."/>
            <person name="Berlin A.M."/>
            <person name="Chapman S.B."/>
            <person name="Gainer-Dewar J."/>
            <person name="Goldberg J."/>
            <person name="Griggs A."/>
            <person name="Gujja S."/>
            <person name="Hansen M."/>
            <person name="Howarth C."/>
            <person name="Imamovic A."/>
            <person name="Ireland A."/>
            <person name="Larimer J."/>
            <person name="McCowan C."/>
            <person name="Murphy C."/>
            <person name="Pearson M."/>
            <person name="Poon T.W."/>
            <person name="Priest M."/>
            <person name="Roberts A."/>
            <person name="Saif S."/>
            <person name="Shea T."/>
            <person name="Sisk P."/>
            <person name="Sykes S."/>
            <person name="Wortman J."/>
            <person name="Nusbaum C."/>
            <person name="Birren B."/>
        </authorList>
    </citation>
    <scope>NUCLEOTIDE SEQUENCE [LARGE SCALE GENOMIC DNA]</scope>
    <source>
        <strain evidence="3 4">CBS 110553</strain>
    </source>
</reference>
<gene>
    <name evidence="3" type="ORF">A1O5_10103</name>
</gene>
<dbReference type="InterPro" id="IPR056884">
    <property type="entry name" value="NPHP3-like_N"/>
</dbReference>
<accession>W9WG75</accession>
<evidence type="ECO:0000313" key="4">
    <source>
        <dbReference type="Proteomes" id="UP000019471"/>
    </source>
</evidence>
<dbReference type="InterPro" id="IPR027417">
    <property type="entry name" value="P-loop_NTPase"/>
</dbReference>
<name>W9WG75_9EURO</name>
<evidence type="ECO:0000259" key="2">
    <source>
        <dbReference type="Pfam" id="PF24883"/>
    </source>
</evidence>
<organism evidence="3 4">
    <name type="scientific">Cladophialophora psammophila CBS 110553</name>
    <dbReference type="NCBI Taxonomy" id="1182543"/>
    <lineage>
        <taxon>Eukaryota</taxon>
        <taxon>Fungi</taxon>
        <taxon>Dikarya</taxon>
        <taxon>Ascomycota</taxon>
        <taxon>Pezizomycotina</taxon>
        <taxon>Eurotiomycetes</taxon>
        <taxon>Chaetothyriomycetidae</taxon>
        <taxon>Chaetothyriales</taxon>
        <taxon>Herpotrichiellaceae</taxon>
        <taxon>Cladophialophora</taxon>
    </lineage>
</organism>
<dbReference type="Gene3D" id="3.40.50.300">
    <property type="entry name" value="P-loop containing nucleotide triphosphate hydrolases"/>
    <property type="match status" value="1"/>
</dbReference>
<proteinExistence type="predicted"/>
<dbReference type="RefSeq" id="XP_007748871.1">
    <property type="nucleotide sequence ID" value="XM_007750681.1"/>
</dbReference>
<evidence type="ECO:0000256" key="1">
    <source>
        <dbReference type="ARBA" id="ARBA00022737"/>
    </source>
</evidence>
<dbReference type="GeneID" id="19194798"/>
<sequence>MDTTASVIAIVELSVTITWSCMQYARDVARASEESADLCKKIGNLQIVLVRLQTQSKAGELLAQIQPALNACNDDLLKLKKKVGTTTGLGGGRPIAYLALQEANYLRALDHVQRGEHVEIMKEVRNPLTPAPVLTIPTVAKDWLKWLGASDLDTLLVQNTNLLQPGTGNWFAKGDIFENWLTCAIPIHTNLWLAGQAGAGKSVLMSVSMTAENINPSITSTKNCVAYFFFDFREPEKQQSQTMLRSLLHQAAIQCHPFPDFLRQLPARFTASHLVPISELVSLLLRVLELFDTSFIFVDALDECDNRDEIFSALEDLVGCPNAGTIVRLICSSRDELDIRRRFDPYNFHREVLSPTVVDNDIAIYVKGLMEEDPRGRYKKLRQGTKDRIVDDMKAKAGGMFLWAQCQLEQLSRCRTDRDIEVALSQLPSTMDATYNRIFSSMDPFDHKRALRALTWLAAPYGSMTLGMLAESLTLDLYSFEIDDSDRLDDAEDILDVCRSLVSISDIENRPIHWKIMLAHFTVEQLIRWDVYLRLAKACMLYATSPAWRKLEESEQDSQLTDREAEDMHFLAYTSVSVFCYLRDPGVEMASLPFLIRTLQNSQAFTNYKKNCSVLEAWESLESEDFPIRYSLTDIPLRSDLTKQENLDILLAINHGSSIVSKAVAYGLLDFAWRLIGAGIDCDTYDSNMQTPLGFLVWAGPDKHFQRLLNLVRSNIEDTESNSQLDAQVIWKSNTNILGTGLPTAIKTDAPDRFDKILEAIKHYFLYVGQKETSRARFQKIMTLASIFSVQVANEGAFQKLLDVVRQGHGFEHDSRNLLLQKLLYAS</sequence>
<keyword evidence="1" id="KW-0677">Repeat</keyword>
<dbReference type="InterPro" id="IPR036770">
    <property type="entry name" value="Ankyrin_rpt-contain_sf"/>
</dbReference>
<comment type="caution">
    <text evidence="3">The sequence shown here is derived from an EMBL/GenBank/DDBJ whole genome shotgun (WGS) entry which is preliminary data.</text>
</comment>
<dbReference type="SUPFAM" id="SSF52540">
    <property type="entry name" value="P-loop containing nucleoside triphosphate hydrolases"/>
    <property type="match status" value="1"/>
</dbReference>
<keyword evidence="4" id="KW-1185">Reference proteome</keyword>
<dbReference type="SUPFAM" id="SSF48403">
    <property type="entry name" value="Ankyrin repeat"/>
    <property type="match status" value="1"/>
</dbReference>
<dbReference type="OrthoDB" id="1577640at2759"/>
<dbReference type="Proteomes" id="UP000019471">
    <property type="component" value="Unassembled WGS sequence"/>
</dbReference>
<dbReference type="EMBL" id="AMGX01000018">
    <property type="protein sequence ID" value="EXJ66908.1"/>
    <property type="molecule type" value="Genomic_DNA"/>
</dbReference>
<dbReference type="AlphaFoldDB" id="W9WG75"/>
<dbReference type="PANTHER" id="PTHR10039">
    <property type="entry name" value="AMELOGENIN"/>
    <property type="match status" value="1"/>
</dbReference>
<dbReference type="HOGENOM" id="CLU_000288_34_23_1"/>
<feature type="domain" description="Nephrocystin 3-like N-terminal" evidence="2">
    <location>
        <begin position="166"/>
        <end position="334"/>
    </location>
</feature>
<dbReference type="eggNOG" id="KOG0502">
    <property type="taxonomic scope" value="Eukaryota"/>
</dbReference>
<protein>
    <recommendedName>
        <fullName evidence="2">Nephrocystin 3-like N-terminal domain-containing protein</fullName>
    </recommendedName>
</protein>
<dbReference type="PANTHER" id="PTHR10039:SF16">
    <property type="entry name" value="GPI INOSITOL-DEACYLASE"/>
    <property type="match status" value="1"/>
</dbReference>